<evidence type="ECO:0000256" key="1">
    <source>
        <dbReference type="ARBA" id="ARBA00001946"/>
    </source>
</evidence>
<gene>
    <name evidence="5" type="ORF">AKJ52_01100</name>
</gene>
<proteinExistence type="inferred from homology"/>
<comment type="similarity">
    <text evidence="2">Belongs to the HAD-like hydrolase superfamily.</text>
</comment>
<keyword evidence="6" id="KW-1185">Reference proteome</keyword>
<organism evidence="5 6">
    <name type="scientific">candidate division MSBL1 archaeon SCGC-AAA382C18</name>
    <dbReference type="NCBI Taxonomy" id="1698281"/>
    <lineage>
        <taxon>Archaea</taxon>
        <taxon>Methanobacteriati</taxon>
        <taxon>Methanobacteriota</taxon>
        <taxon>candidate division MSBL1</taxon>
    </lineage>
</organism>
<evidence type="ECO:0008006" key="7">
    <source>
        <dbReference type="Google" id="ProtNLM"/>
    </source>
</evidence>
<evidence type="ECO:0000256" key="2">
    <source>
        <dbReference type="ARBA" id="ARBA00007958"/>
    </source>
</evidence>
<dbReference type="GO" id="GO:0016787">
    <property type="term" value="F:hydrolase activity"/>
    <property type="evidence" value="ECO:0007669"/>
    <property type="project" value="UniProtKB-KW"/>
</dbReference>
<dbReference type="SFLD" id="SFLDS00003">
    <property type="entry name" value="Haloacid_Dehalogenase"/>
    <property type="match status" value="1"/>
</dbReference>
<sequence>MEKALLSFDLDGTLVKPDLVNRFWFEEVPRLFAKNHDLDFDEAVVFVKNRYEEVGSEDIRWYKPEYWFDRFGIDEKPSSIVEGIFHEVSYYQDALDLLEKVSDEHELIVTSNAHRIFLDVQLRDIRDYFSRIFSSVSDMGSVKKDPRVYEKVCEKVGVEPKDMVHIGDNKVFDYESPRELGIRTFLVDRNGGMESSEYVVKDLRKILEKI</sequence>
<dbReference type="NCBIfam" id="TIGR01549">
    <property type="entry name" value="HAD-SF-IA-v1"/>
    <property type="match status" value="1"/>
</dbReference>
<dbReference type="SUPFAM" id="SSF56784">
    <property type="entry name" value="HAD-like"/>
    <property type="match status" value="1"/>
</dbReference>
<dbReference type="Proteomes" id="UP000070404">
    <property type="component" value="Unassembled WGS sequence"/>
</dbReference>
<evidence type="ECO:0000313" key="6">
    <source>
        <dbReference type="Proteomes" id="UP000070404"/>
    </source>
</evidence>
<dbReference type="EMBL" id="LHYF01000013">
    <property type="protein sequence ID" value="KXB07034.1"/>
    <property type="molecule type" value="Genomic_DNA"/>
</dbReference>
<evidence type="ECO:0000313" key="5">
    <source>
        <dbReference type="EMBL" id="KXB07034.1"/>
    </source>
</evidence>
<dbReference type="InterPro" id="IPR041492">
    <property type="entry name" value="HAD_2"/>
</dbReference>
<keyword evidence="3" id="KW-0378">Hydrolase</keyword>
<keyword evidence="4" id="KW-0460">Magnesium</keyword>
<comment type="cofactor">
    <cofactor evidence="1">
        <name>Mg(2+)</name>
        <dbReference type="ChEBI" id="CHEBI:18420"/>
    </cofactor>
</comment>
<dbReference type="Gene3D" id="1.10.150.520">
    <property type="match status" value="1"/>
</dbReference>
<reference evidence="5 6" key="1">
    <citation type="journal article" date="2016" name="Sci. Rep.">
        <title>Metabolic traits of an uncultured archaeal lineage -MSBL1- from brine pools of the Red Sea.</title>
        <authorList>
            <person name="Mwirichia R."/>
            <person name="Alam I."/>
            <person name="Rashid M."/>
            <person name="Vinu M."/>
            <person name="Ba-Alawi W."/>
            <person name="Anthony Kamau A."/>
            <person name="Kamanda Ngugi D."/>
            <person name="Goker M."/>
            <person name="Klenk H.P."/>
            <person name="Bajic V."/>
            <person name="Stingl U."/>
        </authorList>
    </citation>
    <scope>NUCLEOTIDE SEQUENCE [LARGE SCALE GENOMIC DNA]</scope>
    <source>
        <strain evidence="5">SCGC-AAA382C18</strain>
    </source>
</reference>
<dbReference type="Pfam" id="PF13419">
    <property type="entry name" value="HAD_2"/>
    <property type="match status" value="1"/>
</dbReference>
<accession>A0A133VKR3</accession>
<protein>
    <recommendedName>
        <fullName evidence="7">Haloacid dehalogenase</fullName>
    </recommendedName>
</protein>
<dbReference type="GO" id="GO:0044281">
    <property type="term" value="P:small molecule metabolic process"/>
    <property type="evidence" value="ECO:0007669"/>
    <property type="project" value="UniProtKB-ARBA"/>
</dbReference>
<evidence type="ECO:0000256" key="3">
    <source>
        <dbReference type="ARBA" id="ARBA00022801"/>
    </source>
</evidence>
<dbReference type="InterPro" id="IPR023214">
    <property type="entry name" value="HAD_sf"/>
</dbReference>
<evidence type="ECO:0000256" key="4">
    <source>
        <dbReference type="ARBA" id="ARBA00022842"/>
    </source>
</evidence>
<dbReference type="InterPro" id="IPR051400">
    <property type="entry name" value="HAD-like_hydrolase"/>
</dbReference>
<dbReference type="Gene3D" id="3.40.50.1000">
    <property type="entry name" value="HAD superfamily/HAD-like"/>
    <property type="match status" value="1"/>
</dbReference>
<dbReference type="PANTHER" id="PTHR46470">
    <property type="entry name" value="N-ACYLNEURAMINATE-9-PHOSPHATASE"/>
    <property type="match status" value="1"/>
</dbReference>
<dbReference type="InterPro" id="IPR036412">
    <property type="entry name" value="HAD-like_sf"/>
</dbReference>
<name>A0A133VKR3_9EURY</name>
<dbReference type="InterPro" id="IPR006439">
    <property type="entry name" value="HAD-SF_hydro_IA"/>
</dbReference>
<comment type="caution">
    <text evidence="5">The sequence shown here is derived from an EMBL/GenBank/DDBJ whole genome shotgun (WGS) entry which is preliminary data.</text>
</comment>
<dbReference type="AlphaFoldDB" id="A0A133VKR3"/>
<dbReference type="SFLD" id="SFLDG01129">
    <property type="entry name" value="C1.5:_HAD__Beta-PGM__Phosphata"/>
    <property type="match status" value="1"/>
</dbReference>